<protein>
    <submittedName>
        <fullName evidence="1">Uncharacterized protein</fullName>
    </submittedName>
</protein>
<keyword evidence="2" id="KW-1185">Reference proteome</keyword>
<accession>A0A091DVR8</accession>
<evidence type="ECO:0000313" key="1">
    <source>
        <dbReference type="EMBL" id="KFO34578.1"/>
    </source>
</evidence>
<proteinExistence type="predicted"/>
<dbReference type="AlphaFoldDB" id="A0A091DVR8"/>
<evidence type="ECO:0000313" key="2">
    <source>
        <dbReference type="Proteomes" id="UP000028990"/>
    </source>
</evidence>
<dbReference type="Proteomes" id="UP000028990">
    <property type="component" value="Unassembled WGS sequence"/>
</dbReference>
<sequence length="89" mass="9880">MSKLSEEEKQAVCNEQGHLDCWVTFGTTLLPPNPAKSPHGRLATQLLLPYTLCLDSHLREHPADEVESLLHVVSRPYILFPAGLTTLTC</sequence>
<name>A0A091DVR8_FUKDA</name>
<reference evidence="1 2" key="1">
    <citation type="submission" date="2013-11" db="EMBL/GenBank/DDBJ databases">
        <title>The Damaraland mole rat (Fukomys damarensis) genome and evolution of African mole rats.</title>
        <authorList>
            <person name="Gladyshev V.N."/>
            <person name="Fang X."/>
        </authorList>
    </citation>
    <scope>NUCLEOTIDE SEQUENCE [LARGE SCALE GENOMIC DNA]</scope>
    <source>
        <tissue evidence="1">Liver</tissue>
    </source>
</reference>
<dbReference type="EMBL" id="KN121930">
    <property type="protein sequence ID" value="KFO34578.1"/>
    <property type="molecule type" value="Genomic_DNA"/>
</dbReference>
<gene>
    <name evidence="1" type="ORF">H920_03946</name>
</gene>
<organism evidence="1 2">
    <name type="scientific">Fukomys damarensis</name>
    <name type="common">Damaraland mole rat</name>
    <name type="synonym">Cryptomys damarensis</name>
    <dbReference type="NCBI Taxonomy" id="885580"/>
    <lineage>
        <taxon>Eukaryota</taxon>
        <taxon>Metazoa</taxon>
        <taxon>Chordata</taxon>
        <taxon>Craniata</taxon>
        <taxon>Vertebrata</taxon>
        <taxon>Euteleostomi</taxon>
        <taxon>Mammalia</taxon>
        <taxon>Eutheria</taxon>
        <taxon>Euarchontoglires</taxon>
        <taxon>Glires</taxon>
        <taxon>Rodentia</taxon>
        <taxon>Hystricomorpha</taxon>
        <taxon>Bathyergidae</taxon>
        <taxon>Fukomys</taxon>
    </lineage>
</organism>